<dbReference type="Pfam" id="PF07992">
    <property type="entry name" value="Pyr_redox_2"/>
    <property type="match status" value="1"/>
</dbReference>
<dbReference type="InterPro" id="IPR023753">
    <property type="entry name" value="FAD/NAD-binding_dom"/>
</dbReference>
<evidence type="ECO:0000256" key="1">
    <source>
        <dbReference type="ARBA" id="ARBA00001974"/>
    </source>
</evidence>
<dbReference type="InterPro" id="IPR036188">
    <property type="entry name" value="FAD/NAD-bd_sf"/>
</dbReference>
<keyword evidence="5" id="KW-0560">Oxidoreductase</keyword>
<organism evidence="7 8">
    <name type="scientific">Salimicrobium humidisoli</name>
    <dbReference type="NCBI Taxonomy" id="2029857"/>
    <lineage>
        <taxon>Bacteria</taxon>
        <taxon>Bacillati</taxon>
        <taxon>Bacillota</taxon>
        <taxon>Bacilli</taxon>
        <taxon>Bacillales</taxon>
        <taxon>Bacillaceae</taxon>
        <taxon>Salimicrobium</taxon>
    </lineage>
</organism>
<evidence type="ECO:0000256" key="3">
    <source>
        <dbReference type="ARBA" id="ARBA00022630"/>
    </source>
</evidence>
<keyword evidence="4" id="KW-0274">FAD</keyword>
<proteinExistence type="inferred from homology"/>
<accession>A0ABX4HUM8</accession>
<protein>
    <submittedName>
        <fullName evidence="7">Pyridine nucleotide-disulfide oxidoreductase</fullName>
    </submittedName>
</protein>
<name>A0ABX4HUM8_9BACI</name>
<evidence type="ECO:0000256" key="2">
    <source>
        <dbReference type="ARBA" id="ARBA00005272"/>
    </source>
</evidence>
<comment type="caution">
    <text evidence="7">The sequence shown here is derived from an EMBL/GenBank/DDBJ whole genome shotgun (WGS) entry which is preliminary data.</text>
</comment>
<dbReference type="PANTHER" id="PTHR42913">
    <property type="entry name" value="APOPTOSIS-INDUCING FACTOR 1"/>
    <property type="match status" value="1"/>
</dbReference>
<dbReference type="SUPFAM" id="SSF51905">
    <property type="entry name" value="FAD/NAD(P)-binding domain"/>
    <property type="match status" value="2"/>
</dbReference>
<feature type="domain" description="FAD/NAD(P)-binding" evidence="6">
    <location>
        <begin position="26"/>
        <end position="309"/>
    </location>
</feature>
<keyword evidence="8" id="KW-1185">Reference proteome</keyword>
<comment type="cofactor">
    <cofactor evidence="1">
        <name>FAD</name>
        <dbReference type="ChEBI" id="CHEBI:57692"/>
    </cofactor>
</comment>
<reference evidence="7 8" key="1">
    <citation type="submission" date="2017-08" db="EMBL/GenBank/DDBJ databases">
        <title>Salimicrobium alkalisoli sp. nov., isolated from saline alkaline soil.</title>
        <authorList>
            <person name="Zhang G."/>
            <person name="Xiong Q."/>
        </authorList>
    </citation>
    <scope>NUCLEOTIDE SEQUENCE [LARGE SCALE GENOMIC DNA]</scope>
    <source>
        <strain evidence="7 8">WN024</strain>
    </source>
</reference>
<evidence type="ECO:0000256" key="4">
    <source>
        <dbReference type="ARBA" id="ARBA00022827"/>
    </source>
</evidence>
<dbReference type="Gene3D" id="3.50.50.100">
    <property type="match status" value="1"/>
</dbReference>
<evidence type="ECO:0000259" key="6">
    <source>
        <dbReference type="Pfam" id="PF07992"/>
    </source>
</evidence>
<comment type="similarity">
    <text evidence="2">Belongs to the NADH dehydrogenase family.</text>
</comment>
<keyword evidence="3" id="KW-0285">Flavoprotein</keyword>
<dbReference type="InterPro" id="IPR051169">
    <property type="entry name" value="NADH-Q_oxidoreductase"/>
</dbReference>
<dbReference type="Proteomes" id="UP000217561">
    <property type="component" value="Unassembled WGS sequence"/>
</dbReference>
<dbReference type="PANTHER" id="PTHR42913:SF9">
    <property type="entry name" value="SLR1591 PROTEIN"/>
    <property type="match status" value="1"/>
</dbReference>
<evidence type="ECO:0000313" key="7">
    <source>
        <dbReference type="EMBL" id="PBB06542.1"/>
    </source>
</evidence>
<gene>
    <name evidence="7" type="ORF">CKW00_02520</name>
</gene>
<sequence length="380" mass="42201">MLETKAVFGHSPRTVPQVSEVVPVKKLLLIGGGHAHIYILKALQKENPGFEVTMISPSVHQYYSGMFSGYTEGIYAASDITINLEELSIKAGASFIKGEVAEVDPVKKEVVLDECGYPFDLISFDVGSRVKQIPEPTEKVYSVKPNYVFTENIDELKGSPAPVVVGGGAAGVELALSMLAWRKNHQPHQRVTLIDSGNLLEEFGSKTSRRTEKLARRKGLSIIKGERVEEIGREFLQTDSGRHVHHSGVLWLSGAEAPSLFEQSNLKVDAKGFLFVDKYLRNPEYPFIYGAGDCVTLEEGGIPKNGVFAIKEAPVLWENLKRHTGSEELLAFQPPEKYMAILSTGNRQGLLTYGNVMIHGKWCFTLKHFIDSRFMKKYNT</sequence>
<evidence type="ECO:0000256" key="5">
    <source>
        <dbReference type="ARBA" id="ARBA00023002"/>
    </source>
</evidence>
<evidence type="ECO:0000313" key="8">
    <source>
        <dbReference type="Proteomes" id="UP000217561"/>
    </source>
</evidence>
<dbReference type="EMBL" id="NSGH01000003">
    <property type="protein sequence ID" value="PBB06542.1"/>
    <property type="molecule type" value="Genomic_DNA"/>
</dbReference>